<reference evidence="1" key="1">
    <citation type="journal article" date="2015" name="Nature">
        <title>Complex archaea that bridge the gap between prokaryotes and eukaryotes.</title>
        <authorList>
            <person name="Spang A."/>
            <person name="Saw J.H."/>
            <person name="Jorgensen S.L."/>
            <person name="Zaremba-Niedzwiedzka K."/>
            <person name="Martijn J."/>
            <person name="Lind A.E."/>
            <person name="van Eijk R."/>
            <person name="Schleper C."/>
            <person name="Guy L."/>
            <person name="Ettema T.J."/>
        </authorList>
    </citation>
    <scope>NUCLEOTIDE SEQUENCE</scope>
</reference>
<evidence type="ECO:0000313" key="1">
    <source>
        <dbReference type="EMBL" id="KKK74952.1"/>
    </source>
</evidence>
<sequence>MAVMDKRVIMEQLKKVAEMYPSNAATAQRAILIEVLVDIRDYFDLVFETIVGLRE</sequence>
<name>A0A0F8Y0Q8_9ZZZZ</name>
<dbReference type="AlphaFoldDB" id="A0A0F8Y0Q8"/>
<proteinExistence type="predicted"/>
<comment type="caution">
    <text evidence="1">The sequence shown here is derived from an EMBL/GenBank/DDBJ whole genome shotgun (WGS) entry which is preliminary data.</text>
</comment>
<accession>A0A0F8Y0Q8</accession>
<dbReference type="EMBL" id="LAZR01056081">
    <property type="protein sequence ID" value="KKK74952.1"/>
    <property type="molecule type" value="Genomic_DNA"/>
</dbReference>
<organism evidence="1">
    <name type="scientific">marine sediment metagenome</name>
    <dbReference type="NCBI Taxonomy" id="412755"/>
    <lineage>
        <taxon>unclassified sequences</taxon>
        <taxon>metagenomes</taxon>
        <taxon>ecological metagenomes</taxon>
    </lineage>
</organism>
<protein>
    <submittedName>
        <fullName evidence="1">Uncharacterized protein</fullName>
    </submittedName>
</protein>
<gene>
    <name evidence="1" type="ORF">LCGC14_2878620</name>
</gene>